<evidence type="ECO:0000313" key="4">
    <source>
        <dbReference type="Proteomes" id="UP000198629"/>
    </source>
</evidence>
<accession>A0A1G9DWM0</accession>
<reference evidence="4" key="1">
    <citation type="submission" date="2016-10" db="EMBL/GenBank/DDBJ databases">
        <authorList>
            <person name="Varghese N."/>
            <person name="Submissions S."/>
        </authorList>
    </citation>
    <scope>NUCLEOTIDE SEQUENCE [LARGE SCALE GENOMIC DNA]</scope>
    <source>
        <strain evidence="4">CBMB127</strain>
    </source>
</reference>
<proteinExistence type="predicted"/>
<name>A0A1G9DWM0_9PROT</name>
<feature type="compositionally biased region" description="Basic and acidic residues" evidence="1">
    <location>
        <begin position="41"/>
        <end position="51"/>
    </location>
</feature>
<keyword evidence="4" id="KW-1185">Reference proteome</keyword>
<evidence type="ECO:0000313" key="3">
    <source>
        <dbReference type="EMBL" id="SDK68281.1"/>
    </source>
</evidence>
<dbReference type="RefSeq" id="WP_091472044.1">
    <property type="nucleotide sequence ID" value="NZ_FNFX01000004.1"/>
</dbReference>
<sequence length="105" mass="11394">MQNASSYTVPKLVLANVLAVIMMLFEQHAPADMPQKPQSTVDDKAGNKEERMVAAAVPQPEAAKASVVPKKRLYKVRHNTKSSPLQLINGNASGPVECCFRGYKG</sequence>
<dbReference type="EMBL" id="FNFX01000004">
    <property type="protein sequence ID" value="SDK68281.1"/>
    <property type="molecule type" value="Genomic_DNA"/>
</dbReference>
<dbReference type="STRING" id="492660.SAMN05192566_2031"/>
<evidence type="ECO:0000256" key="1">
    <source>
        <dbReference type="SAM" id="MobiDB-lite"/>
    </source>
</evidence>
<feature type="signal peptide" evidence="2">
    <location>
        <begin position="1"/>
        <end position="31"/>
    </location>
</feature>
<keyword evidence="2" id="KW-0732">Signal</keyword>
<evidence type="ECO:0000256" key="2">
    <source>
        <dbReference type="SAM" id="SignalP"/>
    </source>
</evidence>
<protein>
    <submittedName>
        <fullName evidence="3">Uncharacterized protein</fullName>
    </submittedName>
</protein>
<feature type="region of interest" description="Disordered" evidence="1">
    <location>
        <begin position="31"/>
        <end position="51"/>
    </location>
</feature>
<dbReference type="AlphaFoldDB" id="A0A1G9DWM0"/>
<dbReference type="Proteomes" id="UP000198629">
    <property type="component" value="Unassembled WGS sequence"/>
</dbReference>
<feature type="chain" id="PRO_5011724531" evidence="2">
    <location>
        <begin position="32"/>
        <end position="105"/>
    </location>
</feature>
<organism evidence="3 4">
    <name type="scientific">Methylophilus rhizosphaerae</name>
    <dbReference type="NCBI Taxonomy" id="492660"/>
    <lineage>
        <taxon>Bacteria</taxon>
        <taxon>Pseudomonadati</taxon>
        <taxon>Pseudomonadota</taxon>
        <taxon>Betaproteobacteria</taxon>
        <taxon>Nitrosomonadales</taxon>
        <taxon>Methylophilaceae</taxon>
        <taxon>Methylophilus</taxon>
    </lineage>
</organism>
<dbReference type="OrthoDB" id="9996099at2"/>
<gene>
    <name evidence="3" type="ORF">SAMN05192566_2031</name>
</gene>